<dbReference type="EMBL" id="CM001440">
    <property type="protein sequence ID" value="EHR62272.1"/>
    <property type="molecule type" value="Genomic_DNA"/>
</dbReference>
<organism evidence="2 3">
    <name type="scientific">Saccharomonospora cyanea NA-134</name>
    <dbReference type="NCBI Taxonomy" id="882082"/>
    <lineage>
        <taxon>Bacteria</taxon>
        <taxon>Bacillati</taxon>
        <taxon>Actinomycetota</taxon>
        <taxon>Actinomycetes</taxon>
        <taxon>Pseudonocardiales</taxon>
        <taxon>Pseudonocardiaceae</taxon>
        <taxon>Saccharomonospora</taxon>
    </lineage>
</organism>
<keyword evidence="3" id="KW-1185">Reference proteome</keyword>
<dbReference type="OrthoDB" id="4566092at2"/>
<reference evidence="2 3" key="1">
    <citation type="submission" date="2011-11" db="EMBL/GenBank/DDBJ databases">
        <title>The Noncontiguous Finished sequence of Saccharomonospora cyanea NA-134.</title>
        <authorList>
            <consortium name="US DOE Joint Genome Institute"/>
            <person name="Lucas S."/>
            <person name="Han J."/>
            <person name="Lapidus A."/>
            <person name="Cheng J.-F."/>
            <person name="Goodwin L."/>
            <person name="Pitluck S."/>
            <person name="Peters L."/>
            <person name="Ovchinnikova G."/>
            <person name="Lu M."/>
            <person name="Detter J.C."/>
            <person name="Han C."/>
            <person name="Tapia R."/>
            <person name="Land M."/>
            <person name="Hauser L."/>
            <person name="Kyrpides N."/>
            <person name="Ivanova N."/>
            <person name="Pagani I."/>
            <person name="Brambilla E.-M."/>
            <person name="Klenk H.-P."/>
            <person name="Woyke T."/>
        </authorList>
    </citation>
    <scope>NUCLEOTIDE SEQUENCE [LARGE SCALE GENOMIC DNA]</scope>
    <source>
        <strain evidence="2 3">NA-134</strain>
    </source>
</reference>
<dbReference type="HOGENOM" id="CLU_134369_3_0_11"/>
<keyword evidence="1" id="KW-0812">Transmembrane</keyword>
<sequence length="135" mass="13852">MTISSARRTTTKNDRFARLALGADGAATGLTGVLLLPLAGILDLLLGLPAGLLIGFAVFFVVYGASLLLLSRRPVVRRGAVWGVVTVNLLFAVDTAITLAAGWFDLTLLGTVACTTLGVIVAGFGAVQARAARGL</sequence>
<gene>
    <name evidence="2" type="ORF">SaccyDRAFT_3441</name>
</gene>
<protein>
    <recommendedName>
        <fullName evidence="4">Integral membrane protein</fullName>
    </recommendedName>
</protein>
<dbReference type="eggNOG" id="ENOG5033H8G">
    <property type="taxonomic scope" value="Bacteria"/>
</dbReference>
<dbReference type="STRING" id="882082.SaccyDRAFT_3441"/>
<feature type="transmembrane region" description="Helical" evidence="1">
    <location>
        <begin position="81"/>
        <end position="102"/>
    </location>
</feature>
<evidence type="ECO:0000313" key="3">
    <source>
        <dbReference type="Proteomes" id="UP000002791"/>
    </source>
</evidence>
<feature type="transmembrane region" description="Helical" evidence="1">
    <location>
        <begin position="48"/>
        <end position="69"/>
    </location>
</feature>
<evidence type="ECO:0000313" key="2">
    <source>
        <dbReference type="EMBL" id="EHR62272.1"/>
    </source>
</evidence>
<keyword evidence="1" id="KW-1133">Transmembrane helix</keyword>
<keyword evidence="1" id="KW-0472">Membrane</keyword>
<proteinExistence type="predicted"/>
<feature type="transmembrane region" description="Helical" evidence="1">
    <location>
        <begin position="21"/>
        <end position="42"/>
    </location>
</feature>
<evidence type="ECO:0000256" key="1">
    <source>
        <dbReference type="SAM" id="Phobius"/>
    </source>
</evidence>
<dbReference type="AlphaFoldDB" id="H5XR31"/>
<name>H5XR31_9PSEU</name>
<accession>H5XR31</accession>
<dbReference type="Proteomes" id="UP000002791">
    <property type="component" value="Chromosome"/>
</dbReference>
<feature type="transmembrane region" description="Helical" evidence="1">
    <location>
        <begin position="108"/>
        <end position="127"/>
    </location>
</feature>
<evidence type="ECO:0008006" key="4">
    <source>
        <dbReference type="Google" id="ProtNLM"/>
    </source>
</evidence>
<dbReference type="RefSeq" id="WP_005457956.1">
    <property type="nucleotide sequence ID" value="NZ_CM001440.1"/>
</dbReference>